<dbReference type="GO" id="GO:0030983">
    <property type="term" value="F:mismatched DNA binding"/>
    <property type="evidence" value="ECO:0007669"/>
    <property type="project" value="TreeGrafter"/>
</dbReference>
<dbReference type="InterPro" id="IPR032566">
    <property type="entry name" value="Znf-C2HE"/>
</dbReference>
<feature type="domain" description="Aprataxin C2HE/C2H2/C2HC zinc finger" evidence="20">
    <location>
        <begin position="220"/>
        <end position="277"/>
    </location>
</feature>
<dbReference type="Proteomes" id="UP000285326">
    <property type="component" value="Unassembled WGS sequence"/>
</dbReference>
<dbReference type="GO" id="GO:0120108">
    <property type="term" value="F:DNA-3'-diphospho-5'-guanosine diphosphatase activity"/>
    <property type="evidence" value="ECO:0007669"/>
    <property type="project" value="UniProtKB-EC"/>
</dbReference>
<evidence type="ECO:0000256" key="2">
    <source>
        <dbReference type="ARBA" id="ARBA00004496"/>
    </source>
</evidence>
<comment type="catalytic activity">
    <reaction evidence="14">
        <text>a 5'-end adenosine-5'-diphospho-5'-2'-deoxyribonucleoside-DNA + H2O = a 5'-end 5'-phospho-2'-deoxyribonucleoside-DNA + AMP + 2 H(+)</text>
        <dbReference type="Rhea" id="RHEA:52128"/>
        <dbReference type="Rhea" id="RHEA-COMP:13180"/>
        <dbReference type="Rhea" id="RHEA-COMP:13181"/>
        <dbReference type="ChEBI" id="CHEBI:15377"/>
        <dbReference type="ChEBI" id="CHEBI:15378"/>
        <dbReference type="ChEBI" id="CHEBI:136412"/>
        <dbReference type="ChEBI" id="CHEBI:136413"/>
        <dbReference type="ChEBI" id="CHEBI:456215"/>
        <dbReference type="EC" id="3.6.1.71"/>
    </reaction>
</comment>
<dbReference type="EC" id="3.6.1.72" evidence="3"/>
<evidence type="ECO:0000256" key="1">
    <source>
        <dbReference type="ARBA" id="ARBA00004123"/>
    </source>
</evidence>
<evidence type="ECO:0000256" key="3">
    <source>
        <dbReference type="ARBA" id="ARBA00012495"/>
    </source>
</evidence>
<evidence type="ECO:0000256" key="12">
    <source>
        <dbReference type="ARBA" id="ARBA00023242"/>
    </source>
</evidence>
<dbReference type="InterPro" id="IPR011146">
    <property type="entry name" value="HIT-like"/>
</dbReference>
<dbReference type="GO" id="GO:0003725">
    <property type="term" value="F:double-stranded RNA binding"/>
    <property type="evidence" value="ECO:0007669"/>
    <property type="project" value="TreeGrafter"/>
</dbReference>
<evidence type="ECO:0000256" key="8">
    <source>
        <dbReference type="ARBA" id="ARBA00022801"/>
    </source>
</evidence>
<comment type="subcellular location">
    <subcellularLocation>
        <location evidence="2">Cytoplasm</location>
    </subcellularLocation>
    <subcellularLocation>
        <location evidence="1">Nucleus</location>
    </subcellularLocation>
</comment>
<evidence type="ECO:0000256" key="7">
    <source>
        <dbReference type="ARBA" id="ARBA00022763"/>
    </source>
</evidence>
<evidence type="ECO:0000256" key="9">
    <source>
        <dbReference type="ARBA" id="ARBA00022833"/>
    </source>
</evidence>
<evidence type="ECO:0000256" key="13">
    <source>
        <dbReference type="ARBA" id="ARBA00024601"/>
    </source>
</evidence>
<evidence type="ECO:0000256" key="17">
    <source>
        <dbReference type="ARBA" id="ARBA00068941"/>
    </source>
</evidence>
<evidence type="ECO:0000256" key="11">
    <source>
        <dbReference type="ARBA" id="ARBA00023204"/>
    </source>
</evidence>
<protein>
    <recommendedName>
        <fullName evidence="17">Aprataxin-like protein</fullName>
        <ecNumber evidence="4">3.6.1.71</ecNumber>
        <ecNumber evidence="3">3.6.1.72</ecNumber>
    </recommendedName>
    <alternativeName>
        <fullName evidence="18">Hit family protein 3</fullName>
    </alternativeName>
</protein>
<dbReference type="GO" id="GO:0000012">
    <property type="term" value="P:single strand break repair"/>
    <property type="evidence" value="ECO:0007669"/>
    <property type="project" value="TreeGrafter"/>
</dbReference>
<dbReference type="InterPro" id="IPR036265">
    <property type="entry name" value="HIT-like_sf"/>
</dbReference>
<accession>A0A420IRY8</accession>
<dbReference type="EC" id="3.6.1.71" evidence="4"/>
<keyword evidence="6" id="KW-0479">Metal-binding</keyword>
<sequence length="281" mass="33145">MHRALNNPNLHNLQQNRGHIRSQMANKQKIRIASLSPKREMVSVRKPRSKNPNLGRDALGLYIKSPEKYDTSMVVSYNDEFVVIKDKFPKSSVHMLILPRDSKYSRLHPFEAFEYAEFLASVQLQLKKVKEMVVNEIRNRYGIFSLKDAQRENLLREGRAVESEIEEDDRRQPLMGRNWDAEVISGIHARPSMNHLHIHVLSIDRLSDSLKHRKHYNSFTTNFFIPLEDFPLPSDDVRRFPEREGYLNSELKCWRCGKNFGNKFSNLKKHLSDEFEEWKRV</sequence>
<dbReference type="Gene3D" id="3.30.428.10">
    <property type="entry name" value="HIT-like"/>
    <property type="match status" value="1"/>
</dbReference>
<keyword evidence="5" id="KW-0963">Cytoplasm</keyword>
<reference evidence="21 22" key="1">
    <citation type="journal article" date="2018" name="BMC Genomics">
        <title>Comparative genome analyses reveal sequence features reflecting distinct modes of host-adaptation between dicot and monocot powdery mildew.</title>
        <authorList>
            <person name="Wu Y."/>
            <person name="Ma X."/>
            <person name="Pan Z."/>
            <person name="Kale S.D."/>
            <person name="Song Y."/>
            <person name="King H."/>
            <person name="Zhang Q."/>
            <person name="Presley C."/>
            <person name="Deng X."/>
            <person name="Wei C.I."/>
            <person name="Xiao S."/>
        </authorList>
    </citation>
    <scope>NUCLEOTIDE SEQUENCE [LARGE SCALE GENOMIC DNA]</scope>
    <source>
        <strain evidence="21">UMSG1</strain>
    </source>
</reference>
<keyword evidence="8" id="KW-0378">Hydrolase</keyword>
<name>A0A420IRY8_9PEZI</name>
<dbReference type="EMBL" id="MCBS01022081">
    <property type="protein sequence ID" value="RKF77299.1"/>
    <property type="molecule type" value="Genomic_DNA"/>
</dbReference>
<keyword evidence="11" id="KW-0234">DNA repair</keyword>
<evidence type="ECO:0000256" key="10">
    <source>
        <dbReference type="ARBA" id="ARBA00023125"/>
    </source>
</evidence>
<feature type="domain" description="HIT" evidence="19">
    <location>
        <begin position="71"/>
        <end position="203"/>
    </location>
</feature>
<comment type="function">
    <text evidence="16">DNA-binding protein involved in single-strand DNA break repair, double-strand DNA break repair and base excision repair. Resolves abortive DNA ligation intermediates formed either at base excision sites, or when DNA ligases attempt to repair non-ligatable breaks induced by reactive oxygen species. Catalyzes the release of adenylate groups covalently linked to 5'-phosphate termini, resulting in the production of 5'-phosphate termini that can be efficiently rejoined. Likewise, catalyzes the release of 3'-linked guanosine (DNAppG) and inosine (DNAppI) from DNA, but has higher specific activity with 5'-linked adenosine (AppDNA).</text>
</comment>
<keyword evidence="9" id="KW-0862">Zinc</keyword>
<evidence type="ECO:0000313" key="21">
    <source>
        <dbReference type="EMBL" id="RKF77299.1"/>
    </source>
</evidence>
<proteinExistence type="predicted"/>
<organism evidence="21 22">
    <name type="scientific">Golovinomyces cichoracearum</name>
    <dbReference type="NCBI Taxonomy" id="62708"/>
    <lineage>
        <taxon>Eukaryota</taxon>
        <taxon>Fungi</taxon>
        <taxon>Dikarya</taxon>
        <taxon>Ascomycota</taxon>
        <taxon>Pezizomycotina</taxon>
        <taxon>Leotiomycetes</taxon>
        <taxon>Erysiphales</taxon>
        <taxon>Erysiphaceae</taxon>
        <taxon>Golovinomyces</taxon>
    </lineage>
</organism>
<dbReference type="FunFam" id="3.30.428.10:FF:000017">
    <property type="entry name" value="Aprataxin-like protein"/>
    <property type="match status" value="1"/>
</dbReference>
<evidence type="ECO:0000256" key="6">
    <source>
        <dbReference type="ARBA" id="ARBA00022723"/>
    </source>
</evidence>
<dbReference type="Pfam" id="PF01230">
    <property type="entry name" value="HIT"/>
    <property type="match status" value="1"/>
</dbReference>
<dbReference type="GO" id="GO:0046872">
    <property type="term" value="F:metal ion binding"/>
    <property type="evidence" value="ECO:0007669"/>
    <property type="project" value="UniProtKB-KW"/>
</dbReference>
<dbReference type="GO" id="GO:1990165">
    <property type="term" value="F:single-strand break-containing DNA binding"/>
    <property type="evidence" value="ECO:0007669"/>
    <property type="project" value="TreeGrafter"/>
</dbReference>
<comment type="catalytic activity">
    <reaction evidence="15">
        <text>a 5'-end adenosine-5'-diphospho-5'-ribonucleoside-2'-deoxyribonucleotide-DNA + H2O = a 5'-end 5'-phospho-ribonucleoside-2'-deoxyribonucleotide-DNA + AMP + 2 H(+)</text>
        <dbReference type="Rhea" id="RHEA:52132"/>
        <dbReference type="Rhea" id="RHEA-COMP:13182"/>
        <dbReference type="Rhea" id="RHEA-COMP:13183"/>
        <dbReference type="ChEBI" id="CHEBI:15377"/>
        <dbReference type="ChEBI" id="CHEBI:15378"/>
        <dbReference type="ChEBI" id="CHEBI:136414"/>
        <dbReference type="ChEBI" id="CHEBI:136415"/>
        <dbReference type="ChEBI" id="CHEBI:456215"/>
        <dbReference type="EC" id="3.6.1.71"/>
    </reaction>
</comment>
<keyword evidence="7" id="KW-0227">DNA damage</keyword>
<dbReference type="AlphaFoldDB" id="A0A420IRY8"/>
<evidence type="ECO:0000259" key="20">
    <source>
        <dbReference type="Pfam" id="PF16278"/>
    </source>
</evidence>
<comment type="catalytic activity">
    <reaction evidence="13">
        <text>a 3'-end 2'-deoxyribonucleotide-3'-diphospho-5'-guanosine-DNA + H2O = a 3'-end 2'-deoxyribonucleotide 3'-phosphate-DNA + GMP + 2 H(+)</text>
        <dbReference type="Rhea" id="RHEA:52140"/>
        <dbReference type="Rhea" id="RHEA-COMP:13186"/>
        <dbReference type="Rhea" id="RHEA-COMP:13187"/>
        <dbReference type="ChEBI" id="CHEBI:15377"/>
        <dbReference type="ChEBI" id="CHEBI:15378"/>
        <dbReference type="ChEBI" id="CHEBI:58115"/>
        <dbReference type="ChEBI" id="CHEBI:136419"/>
        <dbReference type="ChEBI" id="CHEBI:136420"/>
        <dbReference type="EC" id="3.6.1.72"/>
    </reaction>
</comment>
<comment type="caution">
    <text evidence="21">The sequence shown here is derived from an EMBL/GenBank/DDBJ whole genome shotgun (WGS) entry which is preliminary data.</text>
</comment>
<dbReference type="GO" id="GO:0033699">
    <property type="term" value="F:DNA 5'-adenosine monophosphate hydrolase activity"/>
    <property type="evidence" value="ECO:0007669"/>
    <property type="project" value="UniProtKB-EC"/>
</dbReference>
<dbReference type="Pfam" id="PF16278">
    <property type="entry name" value="zf-C2HE"/>
    <property type="match status" value="1"/>
</dbReference>
<dbReference type="PANTHER" id="PTHR12486">
    <property type="entry name" value="APRATAXIN-RELATED"/>
    <property type="match status" value="1"/>
</dbReference>
<gene>
    <name evidence="21" type="ORF">GcM1_220010</name>
</gene>
<dbReference type="GO" id="GO:0005634">
    <property type="term" value="C:nucleus"/>
    <property type="evidence" value="ECO:0007669"/>
    <property type="project" value="UniProtKB-SubCell"/>
</dbReference>
<evidence type="ECO:0000256" key="15">
    <source>
        <dbReference type="ARBA" id="ARBA00044713"/>
    </source>
</evidence>
<evidence type="ECO:0000256" key="16">
    <source>
        <dbReference type="ARBA" id="ARBA00059438"/>
    </source>
</evidence>
<evidence type="ECO:0000256" key="5">
    <source>
        <dbReference type="ARBA" id="ARBA00022490"/>
    </source>
</evidence>
<keyword evidence="12" id="KW-0539">Nucleus</keyword>
<dbReference type="GO" id="GO:0003697">
    <property type="term" value="F:single-stranded DNA binding"/>
    <property type="evidence" value="ECO:0007669"/>
    <property type="project" value="TreeGrafter"/>
</dbReference>
<evidence type="ECO:0000313" key="22">
    <source>
        <dbReference type="Proteomes" id="UP000285326"/>
    </source>
</evidence>
<evidence type="ECO:0000256" key="4">
    <source>
        <dbReference type="ARBA" id="ARBA00012496"/>
    </source>
</evidence>
<dbReference type="SUPFAM" id="SSF54197">
    <property type="entry name" value="HIT-like"/>
    <property type="match status" value="1"/>
</dbReference>
<evidence type="ECO:0000259" key="19">
    <source>
        <dbReference type="Pfam" id="PF01230"/>
    </source>
</evidence>
<evidence type="ECO:0000256" key="18">
    <source>
        <dbReference type="ARBA" id="ARBA00076243"/>
    </source>
</evidence>
<dbReference type="PANTHER" id="PTHR12486:SF4">
    <property type="entry name" value="APRATAXIN"/>
    <property type="match status" value="1"/>
</dbReference>
<dbReference type="GO" id="GO:0005737">
    <property type="term" value="C:cytoplasm"/>
    <property type="evidence" value="ECO:0007669"/>
    <property type="project" value="UniProtKB-SubCell"/>
</dbReference>
<keyword evidence="10" id="KW-0238">DNA-binding</keyword>
<evidence type="ECO:0000256" key="14">
    <source>
        <dbReference type="ARBA" id="ARBA00044639"/>
    </source>
</evidence>